<evidence type="ECO:0000256" key="3">
    <source>
        <dbReference type="ARBA" id="ARBA00022597"/>
    </source>
</evidence>
<comment type="subcellular location">
    <subcellularLocation>
        <location evidence="1">Cytoplasm</location>
    </subcellularLocation>
</comment>
<dbReference type="InterPro" id="IPR050890">
    <property type="entry name" value="PTS_EIIA_component"/>
</dbReference>
<dbReference type="PROSITE" id="PS51093">
    <property type="entry name" value="PTS_EIIA_TYPE_1"/>
    <property type="match status" value="1"/>
</dbReference>
<keyword evidence="6" id="KW-0418">Kinase</keyword>
<evidence type="ECO:0000256" key="4">
    <source>
        <dbReference type="ARBA" id="ARBA00022679"/>
    </source>
</evidence>
<evidence type="ECO:0000256" key="2">
    <source>
        <dbReference type="ARBA" id="ARBA00022448"/>
    </source>
</evidence>
<evidence type="ECO:0000256" key="6">
    <source>
        <dbReference type="ARBA" id="ARBA00022777"/>
    </source>
</evidence>
<dbReference type="EMBL" id="DXFZ01000017">
    <property type="protein sequence ID" value="HIW95100.1"/>
    <property type="molecule type" value="Genomic_DNA"/>
</dbReference>
<sequence>MNTIHPSPRRPEAQCRVLTPFSGTVASLDSVPDPVFASGAIGAGIAVIPDPGVELVTVTAPLAGVVTRVLPHLYLLQAVPPQVTPAQATLQAAARWRRFAEAQDYPSVLIQLGIDTARLEGEGFNQHVEEGQFVPQGAPLCTYAPRELGRQGFDPLAVVVGLRLTPAELDFVAFPGEPINPSACLFRLDVA</sequence>
<feature type="domain" description="PTS EIIA type-1" evidence="7">
    <location>
        <begin position="33"/>
        <end position="163"/>
    </location>
</feature>
<dbReference type="GO" id="GO:0016301">
    <property type="term" value="F:kinase activity"/>
    <property type="evidence" value="ECO:0007669"/>
    <property type="project" value="UniProtKB-KW"/>
</dbReference>
<dbReference type="AlphaFoldDB" id="A0A9D1UQK8"/>
<comment type="caution">
    <text evidence="8">The sequence shown here is derived from an EMBL/GenBank/DDBJ whole genome shotgun (WGS) entry which is preliminary data.</text>
</comment>
<keyword evidence="5" id="KW-0598">Phosphotransferase system</keyword>
<dbReference type="Gene3D" id="2.70.70.10">
    <property type="entry name" value="Glucose Permease (Domain IIA)"/>
    <property type="match status" value="1"/>
</dbReference>
<accession>A0A9D1UQK8</accession>
<protein>
    <submittedName>
        <fullName evidence="8">PTS glucose transporter subunit IIA</fullName>
    </submittedName>
</protein>
<dbReference type="InterPro" id="IPR001127">
    <property type="entry name" value="PTS_EIIA_1_perm"/>
</dbReference>
<keyword evidence="2" id="KW-0813">Transport</keyword>
<reference evidence="8" key="2">
    <citation type="submission" date="2021-04" db="EMBL/GenBank/DDBJ databases">
        <authorList>
            <person name="Gilroy R."/>
        </authorList>
    </citation>
    <scope>NUCLEOTIDE SEQUENCE</scope>
    <source>
        <strain evidence="8">4376</strain>
    </source>
</reference>
<proteinExistence type="predicted"/>
<evidence type="ECO:0000259" key="7">
    <source>
        <dbReference type="PROSITE" id="PS51093"/>
    </source>
</evidence>
<evidence type="ECO:0000313" key="9">
    <source>
        <dbReference type="Proteomes" id="UP000824189"/>
    </source>
</evidence>
<dbReference type="Pfam" id="PF00358">
    <property type="entry name" value="PTS_EIIA_1"/>
    <property type="match status" value="2"/>
</dbReference>
<dbReference type="Proteomes" id="UP000824189">
    <property type="component" value="Unassembled WGS sequence"/>
</dbReference>
<name>A0A9D1UQK8_9CORY</name>
<dbReference type="PANTHER" id="PTHR45008">
    <property type="entry name" value="PTS SYSTEM GLUCOSE-SPECIFIC EIIA COMPONENT"/>
    <property type="match status" value="1"/>
</dbReference>
<dbReference type="PANTHER" id="PTHR45008:SF1">
    <property type="entry name" value="PTS SYSTEM GLUCOSE-SPECIFIC EIIA COMPONENT"/>
    <property type="match status" value="1"/>
</dbReference>
<dbReference type="InterPro" id="IPR011055">
    <property type="entry name" value="Dup_hybrid_motif"/>
</dbReference>
<dbReference type="GO" id="GO:0009401">
    <property type="term" value="P:phosphoenolpyruvate-dependent sugar phosphotransferase system"/>
    <property type="evidence" value="ECO:0007669"/>
    <property type="project" value="UniProtKB-KW"/>
</dbReference>
<keyword evidence="3 8" id="KW-0762">Sugar transport</keyword>
<keyword evidence="4" id="KW-0808">Transferase</keyword>
<evidence type="ECO:0000313" key="8">
    <source>
        <dbReference type="EMBL" id="HIW95100.1"/>
    </source>
</evidence>
<evidence type="ECO:0000256" key="5">
    <source>
        <dbReference type="ARBA" id="ARBA00022683"/>
    </source>
</evidence>
<reference evidence="8" key="1">
    <citation type="journal article" date="2021" name="PeerJ">
        <title>Extensive microbial diversity within the chicken gut microbiome revealed by metagenomics and culture.</title>
        <authorList>
            <person name="Gilroy R."/>
            <person name="Ravi A."/>
            <person name="Getino M."/>
            <person name="Pursley I."/>
            <person name="Horton D.L."/>
            <person name="Alikhan N.F."/>
            <person name="Baker D."/>
            <person name="Gharbi K."/>
            <person name="Hall N."/>
            <person name="Watson M."/>
            <person name="Adriaenssens E.M."/>
            <person name="Foster-Nyarko E."/>
            <person name="Jarju S."/>
            <person name="Secka A."/>
            <person name="Antonio M."/>
            <person name="Oren A."/>
            <person name="Chaudhuri R.R."/>
            <person name="La Ragione R."/>
            <person name="Hildebrand F."/>
            <person name="Pallen M.J."/>
        </authorList>
    </citation>
    <scope>NUCLEOTIDE SEQUENCE</scope>
    <source>
        <strain evidence="8">4376</strain>
    </source>
</reference>
<organism evidence="8 9">
    <name type="scientific">Candidatus Corynebacterium gallistercoris</name>
    <dbReference type="NCBI Taxonomy" id="2838530"/>
    <lineage>
        <taxon>Bacteria</taxon>
        <taxon>Bacillati</taxon>
        <taxon>Actinomycetota</taxon>
        <taxon>Actinomycetes</taxon>
        <taxon>Mycobacteriales</taxon>
        <taxon>Corynebacteriaceae</taxon>
        <taxon>Corynebacterium</taxon>
    </lineage>
</organism>
<gene>
    <name evidence="8" type="ORF">H9867_01220</name>
</gene>
<dbReference type="SUPFAM" id="SSF51261">
    <property type="entry name" value="Duplicated hybrid motif"/>
    <property type="match status" value="1"/>
</dbReference>
<evidence type="ECO:0000256" key="1">
    <source>
        <dbReference type="ARBA" id="ARBA00004496"/>
    </source>
</evidence>
<dbReference type="GO" id="GO:0005737">
    <property type="term" value="C:cytoplasm"/>
    <property type="evidence" value="ECO:0007669"/>
    <property type="project" value="UniProtKB-SubCell"/>
</dbReference>